<reference evidence="2" key="1">
    <citation type="journal article" date="2018" name="BMC Genomics">
        <title>Genomic insights into host adaptation between the wheat stripe rust pathogen (Puccinia striiformis f. sp. tritici) and the barley stripe rust pathogen (Puccinia striiformis f. sp. hordei).</title>
        <authorList>
            <person name="Xia C."/>
            <person name="Wang M."/>
            <person name="Yin C."/>
            <person name="Cornejo O.E."/>
            <person name="Hulbert S.H."/>
            <person name="Chen X."/>
        </authorList>
    </citation>
    <scope>NUCLEOTIDE SEQUENCE [LARGE SCALE GENOMIC DNA]</scope>
    <source>
        <strain evidence="2">93-210</strain>
    </source>
</reference>
<accession>A0ACC0E368</accession>
<feature type="non-terminal residue" evidence="1">
    <location>
        <position position="1"/>
    </location>
</feature>
<protein>
    <submittedName>
        <fullName evidence="1">Uncharacterized protein</fullName>
    </submittedName>
</protein>
<keyword evidence="2" id="KW-1185">Reference proteome</keyword>
<reference evidence="1 2" key="3">
    <citation type="journal article" date="2022" name="Microbiol. Spectr.">
        <title>Folding features and dynamics of 3D genome architecture in plant fungal pathogens.</title>
        <authorList>
            <person name="Xia C."/>
        </authorList>
    </citation>
    <scope>NUCLEOTIDE SEQUENCE [LARGE SCALE GENOMIC DNA]</scope>
    <source>
        <strain evidence="1 2">93-210</strain>
    </source>
</reference>
<reference evidence="2" key="2">
    <citation type="journal article" date="2018" name="Mol. Plant Microbe Interact.">
        <title>Genome sequence resources for the wheat stripe rust pathogen (Puccinia striiformis f. sp. tritici) and the barley stripe rust pathogen (Puccinia striiformis f. sp. hordei).</title>
        <authorList>
            <person name="Xia C."/>
            <person name="Wang M."/>
            <person name="Yin C."/>
            <person name="Cornejo O.E."/>
            <person name="Hulbert S.H."/>
            <person name="Chen X."/>
        </authorList>
    </citation>
    <scope>NUCLEOTIDE SEQUENCE [LARGE SCALE GENOMIC DNA]</scope>
    <source>
        <strain evidence="2">93-210</strain>
    </source>
</reference>
<organism evidence="1 2">
    <name type="scientific">Puccinia striiformis f. sp. tritici</name>
    <dbReference type="NCBI Taxonomy" id="168172"/>
    <lineage>
        <taxon>Eukaryota</taxon>
        <taxon>Fungi</taxon>
        <taxon>Dikarya</taxon>
        <taxon>Basidiomycota</taxon>
        <taxon>Pucciniomycotina</taxon>
        <taxon>Pucciniomycetes</taxon>
        <taxon>Pucciniales</taxon>
        <taxon>Pucciniaceae</taxon>
        <taxon>Puccinia</taxon>
    </lineage>
</organism>
<name>A0ACC0E368_9BASI</name>
<evidence type="ECO:0000313" key="2">
    <source>
        <dbReference type="Proteomes" id="UP001060170"/>
    </source>
</evidence>
<dbReference type="Proteomes" id="UP001060170">
    <property type="component" value="Chromosome 11"/>
</dbReference>
<comment type="caution">
    <text evidence="1">The sequence shown here is derived from an EMBL/GenBank/DDBJ whole genome shotgun (WGS) entry which is preliminary data.</text>
</comment>
<gene>
    <name evidence="1" type="ORF">MJO28_011247</name>
</gene>
<dbReference type="EMBL" id="CM045875">
    <property type="protein sequence ID" value="KAI7943719.1"/>
    <property type="molecule type" value="Genomic_DNA"/>
</dbReference>
<sequence>DCLPNSFAHLPLDDAKSPCAPRCGTESLRAPSLYFFSPSIEKSEQERIRHTQYKLARSQGPIHVSLQLLFPLVPPFGERSRNPQL</sequence>
<proteinExistence type="predicted"/>
<evidence type="ECO:0000313" key="1">
    <source>
        <dbReference type="EMBL" id="KAI7943719.1"/>
    </source>
</evidence>